<dbReference type="SUPFAM" id="SSF57701">
    <property type="entry name" value="Zn2/Cys6 DNA-binding domain"/>
    <property type="match status" value="1"/>
</dbReference>
<dbReference type="RefSeq" id="XP_013318282.1">
    <property type="nucleotide sequence ID" value="XM_013462828.1"/>
</dbReference>
<dbReference type="InterPro" id="IPR036864">
    <property type="entry name" value="Zn2-C6_fun-type_DNA-bd_sf"/>
</dbReference>
<keyword evidence="2" id="KW-0238">DNA-binding</keyword>
<dbReference type="PANTHER" id="PTHR37534">
    <property type="entry name" value="TRANSCRIPTIONAL ACTIVATOR PROTEIN UGA3"/>
    <property type="match status" value="1"/>
</dbReference>
<evidence type="ECO:0000259" key="5">
    <source>
        <dbReference type="PROSITE" id="PS50048"/>
    </source>
</evidence>
<dbReference type="InterPro" id="IPR001138">
    <property type="entry name" value="Zn2Cys6_DnaBD"/>
</dbReference>
<keyword evidence="7" id="KW-1185">Reference proteome</keyword>
<reference evidence="6 7" key="1">
    <citation type="submission" date="2015-01" db="EMBL/GenBank/DDBJ databases">
        <title>The Genome Sequence of Exophiala xenobiotica CBS118157.</title>
        <authorList>
            <consortium name="The Broad Institute Genomics Platform"/>
            <person name="Cuomo C."/>
            <person name="de Hoog S."/>
            <person name="Gorbushina A."/>
            <person name="Stielow B."/>
            <person name="Teixiera M."/>
            <person name="Abouelleil A."/>
            <person name="Chapman S.B."/>
            <person name="Priest M."/>
            <person name="Young S.K."/>
            <person name="Wortman J."/>
            <person name="Nusbaum C."/>
            <person name="Birren B."/>
        </authorList>
    </citation>
    <scope>NUCLEOTIDE SEQUENCE [LARGE SCALE GENOMIC DNA]</scope>
    <source>
        <strain evidence="6 7">CBS 118157</strain>
    </source>
</reference>
<dbReference type="Pfam" id="PF00172">
    <property type="entry name" value="Zn_clus"/>
    <property type="match status" value="1"/>
</dbReference>
<name>A0A0D2EQ05_9EURO</name>
<organism evidence="6 7">
    <name type="scientific">Exophiala xenobiotica</name>
    <dbReference type="NCBI Taxonomy" id="348802"/>
    <lineage>
        <taxon>Eukaryota</taxon>
        <taxon>Fungi</taxon>
        <taxon>Dikarya</taxon>
        <taxon>Ascomycota</taxon>
        <taxon>Pezizomycotina</taxon>
        <taxon>Eurotiomycetes</taxon>
        <taxon>Chaetothyriomycetidae</taxon>
        <taxon>Chaetothyriales</taxon>
        <taxon>Herpotrichiellaceae</taxon>
        <taxon>Exophiala</taxon>
    </lineage>
</organism>
<keyword evidence="4" id="KW-0539">Nucleus</keyword>
<dbReference type="GO" id="GO:0045944">
    <property type="term" value="P:positive regulation of transcription by RNA polymerase II"/>
    <property type="evidence" value="ECO:0007669"/>
    <property type="project" value="TreeGrafter"/>
</dbReference>
<dbReference type="PROSITE" id="PS50048">
    <property type="entry name" value="ZN2_CY6_FUNGAL_2"/>
    <property type="match status" value="1"/>
</dbReference>
<evidence type="ECO:0000313" key="7">
    <source>
        <dbReference type="Proteomes" id="UP000054342"/>
    </source>
</evidence>
<dbReference type="GO" id="GO:0008270">
    <property type="term" value="F:zinc ion binding"/>
    <property type="evidence" value="ECO:0007669"/>
    <property type="project" value="InterPro"/>
</dbReference>
<feature type="domain" description="Zn(2)-C6 fungal-type" evidence="5">
    <location>
        <begin position="3"/>
        <end position="33"/>
    </location>
</feature>
<dbReference type="Proteomes" id="UP000054342">
    <property type="component" value="Unassembled WGS sequence"/>
</dbReference>
<gene>
    <name evidence="6" type="ORF">PV05_02262</name>
</gene>
<dbReference type="GO" id="GO:0005634">
    <property type="term" value="C:nucleus"/>
    <property type="evidence" value="ECO:0007669"/>
    <property type="project" value="TreeGrafter"/>
</dbReference>
<dbReference type="EMBL" id="KN847318">
    <property type="protein sequence ID" value="KIW57698.1"/>
    <property type="molecule type" value="Genomic_DNA"/>
</dbReference>
<dbReference type="OrthoDB" id="5319341at2759"/>
<accession>A0A0D2EQ05</accession>
<keyword evidence="1" id="KW-0805">Transcription regulation</keyword>
<evidence type="ECO:0000313" key="6">
    <source>
        <dbReference type="EMBL" id="KIW57698.1"/>
    </source>
</evidence>
<sequence length="552" mass="62491">MSLCMGCRQSHLKCDAARPKCMACTKSGKDCIYPAPKTKDIFRHGLNPSRQIDGEPSYGERDFAFSRDQIWVGIPSELVFEDNTEEIVAHYFGSSDYRLTPWRSLSEGPELSSLSAELRHNVASGRPYTSSSMPDLLSLDHPADSLGTSILMRDDETESPLNDVSTPGNAITAPRVLSGATRLNSLTEGYLLRHFGRALGPWLDICDDNRHFTLEVVRRAPTCPLLLNACLALTARQLANTTETFSPETADYYHGRCIEILIPLLSDPDLHQEMDVILASIVILRLEEQISCVKHEHDFQHHLSGGSAFFNSGVDWYVAGGLTEASFWAFAMQDVQFSLAWQTPLRLCFETFNDGLERMWLSQPFLTEKHWAHRAIWLLAETVQYCLAEQGDKSKKEWNRIYGKLDEWERSRPQAFAPFFYRAADPGDANPLPTIWFSSPLHVSAVQHICMAKAILITCDPSRPKFGLNCGKFQRRQQEQVLEYLKVLFGAAASCEDAAARHMIPICLCASYYWISGRNLQRQLLDLVNVVGQETGWFWNAIIEDIKREWAW</sequence>
<dbReference type="CDD" id="cd00067">
    <property type="entry name" value="GAL4"/>
    <property type="match status" value="1"/>
</dbReference>
<dbReference type="PANTHER" id="PTHR37534:SF25">
    <property type="entry name" value="ZN(II)2CYS6 TRANSCRIPTION FACTOR (EUROFUNG)"/>
    <property type="match status" value="1"/>
</dbReference>
<dbReference type="AlphaFoldDB" id="A0A0D2EQ05"/>
<dbReference type="GO" id="GO:0000976">
    <property type="term" value="F:transcription cis-regulatory region binding"/>
    <property type="evidence" value="ECO:0007669"/>
    <property type="project" value="TreeGrafter"/>
</dbReference>
<proteinExistence type="predicted"/>
<keyword evidence="3" id="KW-0804">Transcription</keyword>
<dbReference type="Gene3D" id="4.10.240.10">
    <property type="entry name" value="Zn(2)-C6 fungal-type DNA-binding domain"/>
    <property type="match status" value="1"/>
</dbReference>
<dbReference type="GeneID" id="25324170"/>
<evidence type="ECO:0000256" key="3">
    <source>
        <dbReference type="ARBA" id="ARBA00023163"/>
    </source>
</evidence>
<evidence type="ECO:0000256" key="2">
    <source>
        <dbReference type="ARBA" id="ARBA00023125"/>
    </source>
</evidence>
<dbReference type="HOGENOM" id="CLU_008719_1_0_1"/>
<evidence type="ECO:0000256" key="4">
    <source>
        <dbReference type="ARBA" id="ARBA00023242"/>
    </source>
</evidence>
<evidence type="ECO:0000256" key="1">
    <source>
        <dbReference type="ARBA" id="ARBA00023015"/>
    </source>
</evidence>
<dbReference type="GO" id="GO:0000981">
    <property type="term" value="F:DNA-binding transcription factor activity, RNA polymerase II-specific"/>
    <property type="evidence" value="ECO:0007669"/>
    <property type="project" value="InterPro"/>
</dbReference>
<protein>
    <recommendedName>
        <fullName evidence="5">Zn(2)-C6 fungal-type domain-containing protein</fullName>
    </recommendedName>
</protein>